<dbReference type="GeneID" id="5774394"/>
<keyword evidence="2" id="KW-1185">Reference proteome</keyword>
<dbReference type="EnsemblBacteria" id="ABX12788">
    <property type="protein sequence ID" value="ABX12788"/>
    <property type="gene ID" value="Nmar_0892"/>
</dbReference>
<dbReference type="HOGENOM" id="CLU_1500235_0_0_2"/>
<sequence length="178" mass="21021">MSENENLFWSKHYSLKWSDFKAEHNPASYADSHSVIKYRFTWTVDSEKMGSEILFLIKNIQVSVEFCPLLSSVRPSETSDQLLKYEQGRFDLAELVKREHISNLQTKFEGKNFPTRGKNEEQRKQLAKEDSGKMIAQEIEQLQQILEKRLQEYDETTDYGNNPEKQLEYALKFEELKL</sequence>
<organism evidence="1 2">
    <name type="scientific">Nitrosopumilus maritimus (strain SCM1)</name>
    <dbReference type="NCBI Taxonomy" id="436308"/>
    <lineage>
        <taxon>Archaea</taxon>
        <taxon>Nitrososphaerota</taxon>
        <taxon>Nitrososphaeria</taxon>
        <taxon>Nitrosopumilales</taxon>
        <taxon>Nitrosopumilaceae</taxon>
        <taxon>Nitrosopumilus</taxon>
    </lineage>
</organism>
<dbReference type="RefSeq" id="WP_012215275.1">
    <property type="nucleotide sequence ID" value="NC_010085.1"/>
</dbReference>
<name>A9A277_NITMS</name>
<evidence type="ECO:0000313" key="1">
    <source>
        <dbReference type="EMBL" id="ABX12788.1"/>
    </source>
</evidence>
<dbReference type="InParanoid" id="A9A277"/>
<proteinExistence type="predicted"/>
<dbReference type="eggNOG" id="arCOG10561">
    <property type="taxonomic scope" value="Archaea"/>
</dbReference>
<evidence type="ECO:0000313" key="2">
    <source>
        <dbReference type="Proteomes" id="UP000000792"/>
    </source>
</evidence>
<dbReference type="AlphaFoldDB" id="A9A277"/>
<dbReference type="KEGG" id="nmr:Nmar_0892"/>
<dbReference type="EMBL" id="CP000866">
    <property type="protein sequence ID" value="ABX12788.1"/>
    <property type="molecule type" value="Genomic_DNA"/>
</dbReference>
<accession>A9A277</accession>
<reference evidence="1 2" key="1">
    <citation type="journal article" date="2010" name="Proc. Natl. Acad. Sci. U.S.A.">
        <title>Nitrosopumilus maritimus genome reveals unique mechanisms for nitrification and autotrophy in globally distributed marine crenarchaea.</title>
        <authorList>
            <person name="Walker C.B."/>
            <person name="de la Torre J.R."/>
            <person name="Klotz M.G."/>
            <person name="Urakawa H."/>
            <person name="Pinel N."/>
            <person name="Arp D.J."/>
            <person name="Brochier-Armanet C."/>
            <person name="Chain P.S."/>
            <person name="Chan P.P."/>
            <person name="Gollabgir A."/>
            <person name="Hemp J."/>
            <person name="Hugler M."/>
            <person name="Karr E.A."/>
            <person name="Konneke M."/>
            <person name="Shin M."/>
            <person name="Lawton T.J."/>
            <person name="Lowe T."/>
            <person name="Martens-Habbena W."/>
            <person name="Sayavedra-Soto L.A."/>
            <person name="Lang D."/>
            <person name="Sievert S.M."/>
            <person name="Rosenzweig A.C."/>
            <person name="Manning G."/>
            <person name="Stahl D.A."/>
        </authorList>
    </citation>
    <scope>NUCLEOTIDE SEQUENCE [LARGE SCALE GENOMIC DNA]</scope>
    <source>
        <strain evidence="1 2">SCM1</strain>
    </source>
</reference>
<protein>
    <submittedName>
        <fullName evidence="1">Uncharacterized protein</fullName>
    </submittedName>
</protein>
<gene>
    <name evidence="1" type="ordered locus">Nmar_0892</name>
</gene>
<dbReference type="Proteomes" id="UP000000792">
    <property type="component" value="Chromosome"/>
</dbReference>
<dbReference type="OrthoDB" id="4918at2157"/>